<name>A0A1F5ZMQ9_9BACT</name>
<dbReference type="InterPro" id="IPR018711">
    <property type="entry name" value="NAGPA"/>
</dbReference>
<evidence type="ECO:0000313" key="2">
    <source>
        <dbReference type="EMBL" id="OGG13604.1"/>
    </source>
</evidence>
<comment type="caution">
    <text evidence="2">The sequence shown here is derived from an EMBL/GenBank/DDBJ whole genome shotgun (WGS) entry which is preliminary data.</text>
</comment>
<organism evidence="2 3">
    <name type="scientific">Candidatus Gottesmanbacteria bacterium RIFCSPHIGHO2_01_FULL_39_10</name>
    <dbReference type="NCBI Taxonomy" id="1798375"/>
    <lineage>
        <taxon>Bacteria</taxon>
        <taxon>Candidatus Gottesmaniibacteriota</taxon>
    </lineage>
</organism>
<protein>
    <recommendedName>
        <fullName evidence="1">Phosphodiester glycosidase domain-containing protein</fullName>
    </recommendedName>
</protein>
<dbReference type="STRING" id="1798375.A2773_07355"/>
<sequence>MIFAAISSWWISAPPPTVYPILKTQQVIYQDNSYSYLIFESNNINLIPNWDKPKKFKEVIDSNNCIFGTNGGFYTKQNKPIGLVIADNKTLNSGQNNRLFNGFVSDQGISYEPPVMARWAVQTGPVLWDNNQTIKINTTNDKSARRGVAILSSDNKLYFVIFYNPMAEVLGPYLNDLPEILKLLNISITSAINLDGGGASAFYDGRTFLEESDPVGTILCAK</sequence>
<evidence type="ECO:0000259" key="1">
    <source>
        <dbReference type="Pfam" id="PF09992"/>
    </source>
</evidence>
<evidence type="ECO:0000313" key="3">
    <source>
        <dbReference type="Proteomes" id="UP000177383"/>
    </source>
</evidence>
<gene>
    <name evidence="2" type="ORF">A2773_07355</name>
</gene>
<dbReference type="EMBL" id="MFJE01000045">
    <property type="protein sequence ID" value="OGG13604.1"/>
    <property type="molecule type" value="Genomic_DNA"/>
</dbReference>
<feature type="domain" description="Phosphodiester glycosidase" evidence="1">
    <location>
        <begin position="63"/>
        <end position="207"/>
    </location>
</feature>
<reference evidence="2 3" key="1">
    <citation type="journal article" date="2016" name="Nat. Commun.">
        <title>Thousands of microbial genomes shed light on interconnected biogeochemical processes in an aquifer system.</title>
        <authorList>
            <person name="Anantharaman K."/>
            <person name="Brown C.T."/>
            <person name="Hug L.A."/>
            <person name="Sharon I."/>
            <person name="Castelle C.J."/>
            <person name="Probst A.J."/>
            <person name="Thomas B.C."/>
            <person name="Singh A."/>
            <person name="Wilkins M.J."/>
            <person name="Karaoz U."/>
            <person name="Brodie E.L."/>
            <person name="Williams K.H."/>
            <person name="Hubbard S.S."/>
            <person name="Banfield J.F."/>
        </authorList>
    </citation>
    <scope>NUCLEOTIDE SEQUENCE [LARGE SCALE GENOMIC DNA]</scope>
</reference>
<proteinExistence type="predicted"/>
<dbReference type="Proteomes" id="UP000177383">
    <property type="component" value="Unassembled WGS sequence"/>
</dbReference>
<dbReference type="Pfam" id="PF09992">
    <property type="entry name" value="NAGPA"/>
    <property type="match status" value="1"/>
</dbReference>
<accession>A0A1F5ZMQ9</accession>
<dbReference type="AlphaFoldDB" id="A0A1F5ZMQ9"/>